<feature type="domain" description="Cysteine/serine-rich nuclear protein N-terminal" evidence="10">
    <location>
        <begin position="103"/>
        <end position="148"/>
    </location>
</feature>
<dbReference type="GO" id="GO:0043565">
    <property type="term" value="F:sequence-specific DNA binding"/>
    <property type="evidence" value="ECO:0007669"/>
    <property type="project" value="TreeGrafter"/>
</dbReference>
<evidence type="ECO:0000256" key="4">
    <source>
        <dbReference type="ARBA" id="ARBA00023015"/>
    </source>
</evidence>
<reference evidence="11" key="1">
    <citation type="journal article" date="2020" name="Cell">
        <title>Large-Scale Comparative Analyses of Tick Genomes Elucidate Their Genetic Diversity and Vector Capacities.</title>
        <authorList>
            <consortium name="Tick Genome and Microbiome Consortium (TIGMIC)"/>
            <person name="Jia N."/>
            <person name="Wang J."/>
            <person name="Shi W."/>
            <person name="Du L."/>
            <person name="Sun Y."/>
            <person name="Zhan W."/>
            <person name="Jiang J.F."/>
            <person name="Wang Q."/>
            <person name="Zhang B."/>
            <person name="Ji P."/>
            <person name="Bell-Sakyi L."/>
            <person name="Cui X.M."/>
            <person name="Yuan T.T."/>
            <person name="Jiang B.G."/>
            <person name="Yang W.F."/>
            <person name="Lam T.T."/>
            <person name="Chang Q.C."/>
            <person name="Ding S.J."/>
            <person name="Wang X.J."/>
            <person name="Zhu J.G."/>
            <person name="Ruan X.D."/>
            <person name="Zhao L."/>
            <person name="Wei J.T."/>
            <person name="Ye R.Z."/>
            <person name="Que T.C."/>
            <person name="Du C.H."/>
            <person name="Zhou Y.H."/>
            <person name="Cheng J.X."/>
            <person name="Dai P.F."/>
            <person name="Guo W.B."/>
            <person name="Han X.H."/>
            <person name="Huang E.J."/>
            <person name="Li L.F."/>
            <person name="Wei W."/>
            <person name="Gao Y.C."/>
            <person name="Liu J.Z."/>
            <person name="Shao H.Z."/>
            <person name="Wang X."/>
            <person name="Wang C.C."/>
            <person name="Yang T.C."/>
            <person name="Huo Q.B."/>
            <person name="Li W."/>
            <person name="Chen H.Y."/>
            <person name="Chen S.E."/>
            <person name="Zhou L.G."/>
            <person name="Ni X.B."/>
            <person name="Tian J.H."/>
            <person name="Sheng Y."/>
            <person name="Liu T."/>
            <person name="Pan Y.S."/>
            <person name="Xia L.Y."/>
            <person name="Li J."/>
            <person name="Zhao F."/>
            <person name="Cao W.C."/>
        </authorList>
    </citation>
    <scope>NUCLEOTIDE SEQUENCE</scope>
    <source>
        <strain evidence="11">Rsan-2018</strain>
    </source>
</reference>
<reference evidence="11" key="2">
    <citation type="submission" date="2021-09" db="EMBL/GenBank/DDBJ databases">
        <authorList>
            <person name="Jia N."/>
            <person name="Wang J."/>
            <person name="Shi W."/>
            <person name="Du L."/>
            <person name="Sun Y."/>
            <person name="Zhan W."/>
            <person name="Jiang J."/>
            <person name="Wang Q."/>
            <person name="Zhang B."/>
            <person name="Ji P."/>
            <person name="Sakyi L.B."/>
            <person name="Cui X."/>
            <person name="Yuan T."/>
            <person name="Jiang B."/>
            <person name="Yang W."/>
            <person name="Lam T.T.-Y."/>
            <person name="Chang Q."/>
            <person name="Ding S."/>
            <person name="Wang X."/>
            <person name="Zhu J."/>
            <person name="Ruan X."/>
            <person name="Zhao L."/>
            <person name="Wei J."/>
            <person name="Que T."/>
            <person name="Du C."/>
            <person name="Cheng J."/>
            <person name="Dai P."/>
            <person name="Han X."/>
            <person name="Huang E."/>
            <person name="Gao Y."/>
            <person name="Liu J."/>
            <person name="Shao H."/>
            <person name="Ye R."/>
            <person name="Li L."/>
            <person name="Wei W."/>
            <person name="Wang X."/>
            <person name="Wang C."/>
            <person name="Huo Q."/>
            <person name="Li W."/>
            <person name="Guo W."/>
            <person name="Chen H."/>
            <person name="Chen S."/>
            <person name="Zhou L."/>
            <person name="Zhou L."/>
            <person name="Ni X."/>
            <person name="Tian J."/>
            <person name="Zhou Y."/>
            <person name="Sheng Y."/>
            <person name="Liu T."/>
            <person name="Pan Y."/>
            <person name="Xia L."/>
            <person name="Li J."/>
            <person name="Zhao F."/>
            <person name="Cao W."/>
        </authorList>
    </citation>
    <scope>NUCLEOTIDE SEQUENCE</scope>
    <source>
        <strain evidence="11">Rsan-2018</strain>
        <tissue evidence="11">Larvae</tissue>
    </source>
</reference>
<feature type="compositionally biased region" description="Acidic residues" evidence="9">
    <location>
        <begin position="183"/>
        <end position="198"/>
    </location>
</feature>
<evidence type="ECO:0000256" key="3">
    <source>
        <dbReference type="ARBA" id="ARBA00022703"/>
    </source>
</evidence>
<evidence type="ECO:0000259" key="10">
    <source>
        <dbReference type="Pfam" id="PF16019"/>
    </source>
</evidence>
<comment type="caution">
    <text evidence="11">The sequence shown here is derived from an EMBL/GenBank/DDBJ whole genome shotgun (WGS) entry which is preliminary data.</text>
</comment>
<evidence type="ECO:0000313" key="12">
    <source>
        <dbReference type="Proteomes" id="UP000821837"/>
    </source>
</evidence>
<keyword evidence="6" id="KW-0010">Activator</keyword>
<sequence length="230" mass="25420">MGDGSSLKHPLRRSSKTVTFDKVTVYEFPRVQGFGSVPTDGGMTLGLGFKHVEEYTLAIHQNVDQPRLLHGGKEPDEIPSAFHAIMEDDMVPAYSTRCDSDKPKVEKVPFPCACCEEACENPCGRRQYSPDIAHEHYRRTIARLEAEQAAAELPVSDPRLGEGKQDTKDECLSVLHMAPINEQQEESGDGENDDEQLEEGQRVAVHRAEDHVATVLFGRMQAIAVSCKGS</sequence>
<evidence type="ECO:0000256" key="2">
    <source>
        <dbReference type="ARBA" id="ARBA00008548"/>
    </source>
</evidence>
<feature type="region of interest" description="Disordered" evidence="9">
    <location>
        <begin position="180"/>
        <end position="205"/>
    </location>
</feature>
<protein>
    <recommendedName>
        <fullName evidence="10">Cysteine/serine-rich nuclear protein N-terminal domain-containing protein</fullName>
    </recommendedName>
</protein>
<keyword evidence="7" id="KW-0804">Transcription</keyword>
<keyword evidence="12" id="KW-1185">Reference proteome</keyword>
<dbReference type="PANTHER" id="PTHR13580">
    <property type="entry name" value="TGF-BETA INDUCED APOPTOSIS PROTEIN"/>
    <property type="match status" value="1"/>
</dbReference>
<evidence type="ECO:0000256" key="5">
    <source>
        <dbReference type="ARBA" id="ARBA00023125"/>
    </source>
</evidence>
<organism evidence="11 12">
    <name type="scientific">Rhipicephalus sanguineus</name>
    <name type="common">Brown dog tick</name>
    <name type="synonym">Ixodes sanguineus</name>
    <dbReference type="NCBI Taxonomy" id="34632"/>
    <lineage>
        <taxon>Eukaryota</taxon>
        <taxon>Metazoa</taxon>
        <taxon>Ecdysozoa</taxon>
        <taxon>Arthropoda</taxon>
        <taxon>Chelicerata</taxon>
        <taxon>Arachnida</taxon>
        <taxon>Acari</taxon>
        <taxon>Parasitiformes</taxon>
        <taxon>Ixodida</taxon>
        <taxon>Ixodoidea</taxon>
        <taxon>Ixodidae</taxon>
        <taxon>Rhipicephalinae</taxon>
        <taxon>Rhipicephalus</taxon>
        <taxon>Rhipicephalus</taxon>
    </lineage>
</organism>
<evidence type="ECO:0000256" key="7">
    <source>
        <dbReference type="ARBA" id="ARBA00023163"/>
    </source>
</evidence>
<evidence type="ECO:0000313" key="11">
    <source>
        <dbReference type="EMBL" id="KAH7955923.1"/>
    </source>
</evidence>
<keyword evidence="4" id="KW-0805">Transcription regulation</keyword>
<proteinExistence type="inferred from homology"/>
<dbReference type="GO" id="GO:0006915">
    <property type="term" value="P:apoptotic process"/>
    <property type="evidence" value="ECO:0007669"/>
    <property type="project" value="UniProtKB-KW"/>
</dbReference>
<keyword evidence="8" id="KW-0539">Nucleus</keyword>
<evidence type="ECO:0000256" key="9">
    <source>
        <dbReference type="SAM" id="MobiDB-lite"/>
    </source>
</evidence>
<evidence type="ECO:0000256" key="6">
    <source>
        <dbReference type="ARBA" id="ARBA00023159"/>
    </source>
</evidence>
<dbReference type="GO" id="GO:0000981">
    <property type="term" value="F:DNA-binding transcription factor activity, RNA polymerase II-specific"/>
    <property type="evidence" value="ECO:0007669"/>
    <property type="project" value="TreeGrafter"/>
</dbReference>
<dbReference type="EMBL" id="JABSTV010001250">
    <property type="protein sequence ID" value="KAH7955923.1"/>
    <property type="molecule type" value="Genomic_DNA"/>
</dbReference>
<dbReference type="GO" id="GO:0005634">
    <property type="term" value="C:nucleus"/>
    <property type="evidence" value="ECO:0007669"/>
    <property type="project" value="UniProtKB-SubCell"/>
</dbReference>
<dbReference type="AlphaFoldDB" id="A0A9D4PWZ4"/>
<dbReference type="Proteomes" id="UP000821837">
    <property type="component" value="Unassembled WGS sequence"/>
</dbReference>
<dbReference type="PANTHER" id="PTHR13580:SF9">
    <property type="entry name" value="AXIN1 UP-REGULATED 1, ISOFORM A"/>
    <property type="match status" value="1"/>
</dbReference>
<comment type="similarity">
    <text evidence="2">Belongs to the AXUD1 family.</text>
</comment>
<accession>A0A9D4PWZ4</accession>
<dbReference type="Pfam" id="PF16019">
    <property type="entry name" value="CSRNP_N"/>
    <property type="match status" value="2"/>
</dbReference>
<dbReference type="InterPro" id="IPR031972">
    <property type="entry name" value="CSRNP_N"/>
</dbReference>
<keyword evidence="5" id="KW-0238">DNA-binding</keyword>
<gene>
    <name evidence="11" type="ORF">HPB52_005148</name>
</gene>
<dbReference type="VEuPathDB" id="VectorBase:RSAN_026693"/>
<evidence type="ECO:0000256" key="8">
    <source>
        <dbReference type="ARBA" id="ARBA00023242"/>
    </source>
</evidence>
<name>A0A9D4PWZ4_RHISA</name>
<keyword evidence="3" id="KW-0053">Apoptosis</keyword>
<dbReference type="InterPro" id="IPR023260">
    <property type="entry name" value="Cys/Ser-rich_nuc_prot"/>
</dbReference>
<comment type="subcellular location">
    <subcellularLocation>
        <location evidence="1">Nucleus</location>
    </subcellularLocation>
</comment>
<evidence type="ECO:0000256" key="1">
    <source>
        <dbReference type="ARBA" id="ARBA00004123"/>
    </source>
</evidence>
<feature type="domain" description="Cysteine/serine-rich nuclear protein N-terminal" evidence="10">
    <location>
        <begin position="15"/>
        <end position="63"/>
    </location>
</feature>